<evidence type="ECO:0000259" key="1">
    <source>
        <dbReference type="Pfam" id="PF09994"/>
    </source>
</evidence>
<dbReference type="Proteomes" id="UP000825701">
    <property type="component" value="Chromosome"/>
</dbReference>
<dbReference type="Pfam" id="PF09994">
    <property type="entry name" value="T6SS_Tle1-like_cat"/>
    <property type="match status" value="1"/>
</dbReference>
<dbReference type="InterPro" id="IPR029058">
    <property type="entry name" value="AB_hydrolase_fold"/>
</dbReference>
<dbReference type="PANTHER" id="PTHR33840:SF1">
    <property type="entry name" value="TLE1 PHOSPHOLIPASE DOMAIN-CONTAINING PROTEIN"/>
    <property type="match status" value="1"/>
</dbReference>
<evidence type="ECO:0000313" key="3">
    <source>
        <dbReference type="Proteomes" id="UP000825701"/>
    </source>
</evidence>
<proteinExistence type="predicted"/>
<dbReference type="AlphaFoldDB" id="A0A9E6R5P1"/>
<accession>A0A9E6R5P1</accession>
<gene>
    <name evidence="2" type="ORF">K6K41_14620</name>
</gene>
<dbReference type="PANTHER" id="PTHR33840">
    <property type="match status" value="1"/>
</dbReference>
<reference evidence="2" key="1">
    <citation type="submission" date="2021-08" db="EMBL/GenBank/DDBJ databases">
        <authorList>
            <person name="Zhang H."/>
            <person name="Xu M."/>
            <person name="Yu Z."/>
            <person name="Yang L."/>
            <person name="Cai Y."/>
        </authorList>
    </citation>
    <scope>NUCLEOTIDE SEQUENCE</scope>
    <source>
        <strain evidence="2">CHL1</strain>
    </source>
</reference>
<dbReference type="InterPro" id="IPR018712">
    <property type="entry name" value="Tle1-like_cat"/>
</dbReference>
<dbReference type="SUPFAM" id="SSF53474">
    <property type="entry name" value="alpha/beta-Hydrolases"/>
    <property type="match status" value="1"/>
</dbReference>
<sequence>MARNILIFSDGTGQAGGLTPDQEVSNVYKLYRATRSDSDSSVDARKQIAFYDAGLGTAPENLGVLGRAWRRAKNLVAQALGLGIDQNIADCYAAIIRYWTPGDRIFLVGFSRGAFTARCVGGLLAHCGVPTTAPGPDGLKRDPKSANALAMRAVKIYQHGSVEAHPEADDPALRDPRRAERLRLAAEFRREHGSGSPEPGGDSNAVPYFIGVFDTVGTIANLGPLWLVIAPAALAVGALGLCWSGIGPRLLTGAPAVFFALAAGLGARLVYESRYGSENGWLRQAMARLPALKPFRFYDTQLNARVPFARHAMSIDENRDDFRVVMWDEDDDTAIMAENGARRMRQRWFAGVHSDIGGSYPEAESRLSDIALEWMAKEMKGLPDPPQFSAGRLNLSPSPLGMQHDELKAHPGLLPGARLGIERRGALDESVLLRLSAPAALHYDVTKPYRPEGLRTHPQAAEFYRDAPTSAGFAPEMI</sequence>
<evidence type="ECO:0000313" key="2">
    <source>
        <dbReference type="EMBL" id="QZN98348.1"/>
    </source>
</evidence>
<dbReference type="EMBL" id="CP081869">
    <property type="protein sequence ID" value="QZN98348.1"/>
    <property type="molecule type" value="Genomic_DNA"/>
</dbReference>
<protein>
    <submittedName>
        <fullName evidence="2">DUF2235 domain-containing protein</fullName>
    </submittedName>
</protein>
<organism evidence="2 3">
    <name type="scientific">Chenggangzhangella methanolivorans</name>
    <dbReference type="NCBI Taxonomy" id="1437009"/>
    <lineage>
        <taxon>Bacteria</taxon>
        <taxon>Pseudomonadati</taxon>
        <taxon>Pseudomonadota</taxon>
        <taxon>Alphaproteobacteria</taxon>
        <taxon>Hyphomicrobiales</taxon>
        <taxon>Methylopilaceae</taxon>
        <taxon>Chenggangzhangella</taxon>
    </lineage>
</organism>
<feature type="domain" description="T6SS Phospholipase effector Tle1-like catalytic" evidence="1">
    <location>
        <begin position="3"/>
        <end position="378"/>
    </location>
</feature>
<dbReference type="RefSeq" id="WP_261401256.1">
    <property type="nucleotide sequence ID" value="NZ_CP081869.1"/>
</dbReference>
<dbReference type="KEGG" id="cmet:K6K41_14620"/>
<name>A0A9E6R5P1_9HYPH</name>
<keyword evidence="3" id="KW-1185">Reference proteome</keyword>